<reference evidence="3" key="1">
    <citation type="journal article" date="2020" name="ISME J.">
        <title>Gammaproteobacteria mediating utilization of methyl-, sulfur- and petroleum organic compounds in deep ocean hydrothermal plumes.</title>
        <authorList>
            <person name="Zhou Z."/>
            <person name="Liu Y."/>
            <person name="Pan J."/>
            <person name="Cron B.R."/>
            <person name="Toner B.M."/>
            <person name="Anantharaman K."/>
            <person name="Breier J.A."/>
            <person name="Dick G.J."/>
            <person name="Li M."/>
        </authorList>
    </citation>
    <scope>NUCLEOTIDE SEQUENCE</scope>
    <source>
        <strain evidence="3">SZUA-1515</strain>
    </source>
</reference>
<organism evidence="3 4">
    <name type="scientific">Caldiarchaeum subterraneum</name>
    <dbReference type="NCBI Taxonomy" id="311458"/>
    <lineage>
        <taxon>Archaea</taxon>
        <taxon>Nitrososphaerota</taxon>
        <taxon>Candidatus Caldarchaeales</taxon>
        <taxon>Candidatus Caldarchaeaceae</taxon>
        <taxon>Candidatus Caldarchaeum</taxon>
    </lineage>
</organism>
<dbReference type="SUPFAM" id="SSF53271">
    <property type="entry name" value="PRTase-like"/>
    <property type="match status" value="1"/>
</dbReference>
<dbReference type="GO" id="GO:0016740">
    <property type="term" value="F:transferase activity"/>
    <property type="evidence" value="ECO:0007669"/>
    <property type="project" value="UniProtKB-KW"/>
</dbReference>
<proteinExistence type="predicted"/>
<dbReference type="AlphaFoldDB" id="A0A832ZV91"/>
<dbReference type="InterPro" id="IPR029057">
    <property type="entry name" value="PRTase-like"/>
</dbReference>
<evidence type="ECO:0008006" key="5">
    <source>
        <dbReference type="Google" id="ProtNLM"/>
    </source>
</evidence>
<evidence type="ECO:0000256" key="2">
    <source>
        <dbReference type="ARBA" id="ARBA00022726"/>
    </source>
</evidence>
<evidence type="ECO:0000313" key="4">
    <source>
        <dbReference type="Proteomes" id="UP000608579"/>
    </source>
</evidence>
<dbReference type="Gene3D" id="3.40.50.2020">
    <property type="match status" value="1"/>
</dbReference>
<dbReference type="InterPro" id="IPR001387">
    <property type="entry name" value="Cro/C1-type_HTH"/>
</dbReference>
<dbReference type="PANTHER" id="PTHR43864:SF1">
    <property type="entry name" value="XANTHINE PHOSPHORIBOSYLTRANSFERASE"/>
    <property type="match status" value="1"/>
</dbReference>
<dbReference type="InterPro" id="IPR050118">
    <property type="entry name" value="Pur/Pyrimidine_PRTase"/>
</dbReference>
<evidence type="ECO:0000256" key="1">
    <source>
        <dbReference type="ARBA" id="ARBA00022679"/>
    </source>
</evidence>
<dbReference type="CDD" id="cd00093">
    <property type="entry name" value="HTH_XRE"/>
    <property type="match status" value="1"/>
</dbReference>
<dbReference type="EMBL" id="DQVM01000051">
    <property type="protein sequence ID" value="HIQ29486.1"/>
    <property type="molecule type" value="Genomic_DNA"/>
</dbReference>
<dbReference type="Gene3D" id="1.10.10.60">
    <property type="entry name" value="Homeodomain-like"/>
    <property type="match status" value="1"/>
</dbReference>
<sequence length="243" mass="27295">MMLSNSHNTNNHNIFTSLLIVEVLKLLKNKHDYKELSKITGLPVSTLTRYITNKTLPRGSKLNKLLASILKNTDVNGLIKENIRVNGKEIDLSGIVSDITAMKFISLYVINAFIGNRITSILAIDQEGIPLATSIGLFMERRVFFLSDKSPFNSDYNTRIMYYVKETGEYKIYWLHRSILNRNENVLLVAGILRNSSLIKQLYDKISGESASFGGLFSLVSFSKTLNEIGSIPVGKKVTLMVI</sequence>
<comment type="caution">
    <text evidence="3">The sequence shown here is derived from an EMBL/GenBank/DDBJ whole genome shotgun (WGS) entry which is preliminary data.</text>
</comment>
<keyword evidence="2" id="KW-0660">Purine salvage</keyword>
<dbReference type="PANTHER" id="PTHR43864">
    <property type="entry name" value="HYPOXANTHINE/GUANINE PHOSPHORIBOSYLTRANSFERASE"/>
    <property type="match status" value="1"/>
</dbReference>
<gene>
    <name evidence="3" type="ORF">EYH45_02865</name>
</gene>
<dbReference type="GO" id="GO:0006166">
    <property type="term" value="P:purine ribonucleoside salvage"/>
    <property type="evidence" value="ECO:0007669"/>
    <property type="project" value="UniProtKB-KW"/>
</dbReference>
<evidence type="ECO:0000313" key="3">
    <source>
        <dbReference type="EMBL" id="HIQ29486.1"/>
    </source>
</evidence>
<dbReference type="Proteomes" id="UP000608579">
    <property type="component" value="Unassembled WGS sequence"/>
</dbReference>
<keyword evidence="1" id="KW-0808">Transferase</keyword>
<name>A0A832ZV91_CALS0</name>
<protein>
    <recommendedName>
        <fullName evidence="5">Helix-turn-helix domain-containing protein</fullName>
    </recommendedName>
</protein>
<accession>A0A832ZV91</accession>